<evidence type="ECO:0000313" key="3">
    <source>
        <dbReference type="EMBL" id="MDV6305492.1"/>
    </source>
</evidence>
<dbReference type="EMBL" id="JAWLKF010000020">
    <property type="protein sequence ID" value="MDV6305492.1"/>
    <property type="molecule type" value="Genomic_DNA"/>
</dbReference>
<evidence type="ECO:0000256" key="1">
    <source>
        <dbReference type="SAM" id="MobiDB-lite"/>
    </source>
</evidence>
<sequence length="306" mass="32804">MNEPEPPPVPDVTGLRLDDAHDTLDAAGFENFEDRDALGKRVPWIDSNWAVVRQEPLPDRSSPQSDSVILYVAKPEDEGIRELLPESSPVLAELEEQDERNRQTQVTEQSTSTTDAPPPPEGPTFRYSDGHLDESGQPALPPVPDLVPRVPGTARVEVSGAWSGTWESTSVNCAAYGPGESSFRGWEYVAGPSVGGESALDIRLDSKYADGPDEGRLRFDPDVSVAFRDADSQNAVWEANGSGADQSGEVNLPQAAVEVSLDRSTVSFGAVAVAHSWSFSADYNRVGWVVITGTLTCAGALPEVGE</sequence>
<feature type="compositionally biased region" description="Low complexity" evidence="1">
    <location>
        <begin position="103"/>
        <end position="114"/>
    </location>
</feature>
<comment type="caution">
    <text evidence="3">The sequence shown here is derived from an EMBL/GenBank/DDBJ whole genome shotgun (WGS) entry which is preliminary data.</text>
</comment>
<proteinExistence type="predicted"/>
<feature type="region of interest" description="Disordered" evidence="1">
    <location>
        <begin position="85"/>
        <end position="146"/>
    </location>
</feature>
<dbReference type="Proteomes" id="UP001186104">
    <property type="component" value="Unassembled WGS sequence"/>
</dbReference>
<protein>
    <submittedName>
        <fullName evidence="3">PASTA domain-containing protein</fullName>
    </submittedName>
</protein>
<dbReference type="SMART" id="SM00740">
    <property type="entry name" value="PASTA"/>
    <property type="match status" value="1"/>
</dbReference>
<dbReference type="RefSeq" id="WP_317534235.1">
    <property type="nucleotide sequence ID" value="NZ_JAWLKF010000020.1"/>
</dbReference>
<dbReference type="InterPro" id="IPR005543">
    <property type="entry name" value="PASTA_dom"/>
</dbReference>
<feature type="domain" description="PASTA" evidence="2">
    <location>
        <begin position="3"/>
        <end position="74"/>
    </location>
</feature>
<keyword evidence="4" id="KW-1185">Reference proteome</keyword>
<dbReference type="PROSITE" id="PS51178">
    <property type="entry name" value="PASTA"/>
    <property type="match status" value="1"/>
</dbReference>
<organism evidence="3 4">
    <name type="scientific">Rhodococcus cerastii</name>
    <dbReference type="NCBI Taxonomy" id="908616"/>
    <lineage>
        <taxon>Bacteria</taxon>
        <taxon>Bacillati</taxon>
        <taxon>Actinomycetota</taxon>
        <taxon>Actinomycetes</taxon>
        <taxon>Mycobacteriales</taxon>
        <taxon>Nocardiaceae</taxon>
        <taxon>Rhodococcus</taxon>
    </lineage>
</organism>
<evidence type="ECO:0000313" key="4">
    <source>
        <dbReference type="Proteomes" id="UP001186104"/>
    </source>
</evidence>
<dbReference type="Gene3D" id="3.30.10.20">
    <property type="match status" value="1"/>
</dbReference>
<dbReference type="Pfam" id="PF03793">
    <property type="entry name" value="PASTA"/>
    <property type="match status" value="1"/>
</dbReference>
<evidence type="ECO:0000259" key="2">
    <source>
        <dbReference type="PROSITE" id="PS51178"/>
    </source>
</evidence>
<reference evidence="3 4" key="1">
    <citation type="submission" date="2023-10" db="EMBL/GenBank/DDBJ databases">
        <title>Development of a sustainable strategy for remediation of hydrocarbon-contaminated territories based on the waste exchange concept.</title>
        <authorList>
            <person name="Krivoruchko A."/>
        </authorList>
    </citation>
    <scope>NUCLEOTIDE SEQUENCE [LARGE SCALE GENOMIC DNA]</scope>
    <source>
        <strain evidence="3 4">IEGM 1327</strain>
    </source>
</reference>
<gene>
    <name evidence="3" type="ORF">R3P93_23245</name>
</gene>
<accession>A0ABU4D875</accession>
<name>A0ABU4D875_9NOCA</name>